<dbReference type="Pfam" id="PF02653">
    <property type="entry name" value="BPD_transp_2"/>
    <property type="match status" value="1"/>
</dbReference>
<evidence type="ECO:0000256" key="2">
    <source>
        <dbReference type="ARBA" id="ARBA00022475"/>
    </source>
</evidence>
<evidence type="ECO:0000256" key="3">
    <source>
        <dbReference type="ARBA" id="ARBA00022692"/>
    </source>
</evidence>
<dbReference type="CDD" id="cd06581">
    <property type="entry name" value="TM_PBP1_LivM_like"/>
    <property type="match status" value="1"/>
</dbReference>
<accession>A0A7L7KPX2</accession>
<feature type="transmembrane region" description="Helical" evidence="6">
    <location>
        <begin position="23"/>
        <end position="41"/>
    </location>
</feature>
<evidence type="ECO:0000313" key="7">
    <source>
        <dbReference type="EMBL" id="QMS84727.1"/>
    </source>
</evidence>
<comment type="subcellular location">
    <subcellularLocation>
        <location evidence="1">Cell membrane</location>
        <topology evidence="1">Multi-pass membrane protein</topology>
    </subcellularLocation>
</comment>
<evidence type="ECO:0000256" key="4">
    <source>
        <dbReference type="ARBA" id="ARBA00022989"/>
    </source>
</evidence>
<feature type="transmembrane region" description="Helical" evidence="6">
    <location>
        <begin position="260"/>
        <end position="285"/>
    </location>
</feature>
<feature type="transmembrane region" description="Helical" evidence="6">
    <location>
        <begin position="297"/>
        <end position="317"/>
    </location>
</feature>
<keyword evidence="8" id="KW-1185">Reference proteome</keyword>
<keyword evidence="5 6" id="KW-0472">Membrane</keyword>
<evidence type="ECO:0000256" key="5">
    <source>
        <dbReference type="ARBA" id="ARBA00023136"/>
    </source>
</evidence>
<keyword evidence="3 6" id="KW-0812">Transmembrane</keyword>
<keyword evidence="2" id="KW-1003">Cell membrane</keyword>
<evidence type="ECO:0000256" key="6">
    <source>
        <dbReference type="SAM" id="Phobius"/>
    </source>
</evidence>
<dbReference type="InterPro" id="IPR043428">
    <property type="entry name" value="LivM-like"/>
</dbReference>
<dbReference type="GO" id="GO:0005886">
    <property type="term" value="C:plasma membrane"/>
    <property type="evidence" value="ECO:0007669"/>
    <property type="project" value="UniProtKB-SubCell"/>
</dbReference>
<feature type="transmembrane region" description="Helical" evidence="6">
    <location>
        <begin position="106"/>
        <end position="126"/>
    </location>
</feature>
<dbReference type="InterPro" id="IPR001851">
    <property type="entry name" value="ABC_transp_permease"/>
</dbReference>
<sequence>MNAIKQALLNAFTETKKVVVERWMIFAIVFGFYAVVSILIATGTLNRYYTFLLISVMIMIVLAASLNIATGFLGQLVLGHAGFMAIGAYTAGLIAIQIKDHIGSDYLIFFISSIGAMITAGIAGLLVGTPALRLRGDYLGIMTLGFGEIVRLIIRNVEFTGGTFGLKGIPRLMTFPMALLTTVIVVTIIYMFINSRHGRAIISIREDEIASENVGINITRFKLLGFIVASMFAGVGGSMFAFKEAILYPQSFDFIRSVEIFVVVVLGGMGSLSGTMISAFILIFVPELLRDFDQYRYLTYSSLLIIIMLYRPQGLMGKREIFSFKKRRKLIDSSMNLD</sequence>
<feature type="transmembrane region" description="Helical" evidence="6">
    <location>
        <begin position="175"/>
        <end position="193"/>
    </location>
</feature>
<name>A0A7L7KPX2_9MOLU</name>
<dbReference type="PANTHER" id="PTHR30482:SF10">
    <property type="entry name" value="HIGH-AFFINITY BRANCHED-CHAIN AMINO ACID TRANSPORT PROTEIN BRAE"/>
    <property type="match status" value="1"/>
</dbReference>
<dbReference type="PANTHER" id="PTHR30482">
    <property type="entry name" value="HIGH-AFFINITY BRANCHED-CHAIN AMINO ACID TRANSPORT SYSTEM PERMEASE"/>
    <property type="match status" value="1"/>
</dbReference>
<keyword evidence="4 6" id="KW-1133">Transmembrane helix</keyword>
<dbReference type="Proteomes" id="UP000514720">
    <property type="component" value="Chromosome"/>
</dbReference>
<dbReference type="EMBL" id="CP048914">
    <property type="protein sequence ID" value="QMS84727.1"/>
    <property type="molecule type" value="Genomic_DNA"/>
</dbReference>
<dbReference type="GO" id="GO:0015658">
    <property type="term" value="F:branched-chain amino acid transmembrane transporter activity"/>
    <property type="evidence" value="ECO:0007669"/>
    <property type="project" value="InterPro"/>
</dbReference>
<evidence type="ECO:0000256" key="1">
    <source>
        <dbReference type="ARBA" id="ARBA00004651"/>
    </source>
</evidence>
<protein>
    <submittedName>
        <fullName evidence="7">Branched-chain amino acid ABC transporter permease</fullName>
    </submittedName>
</protein>
<feature type="transmembrane region" description="Helical" evidence="6">
    <location>
        <begin position="223"/>
        <end position="248"/>
    </location>
</feature>
<feature type="transmembrane region" description="Helical" evidence="6">
    <location>
        <begin position="48"/>
        <end position="66"/>
    </location>
</feature>
<evidence type="ECO:0000313" key="8">
    <source>
        <dbReference type="Proteomes" id="UP000514720"/>
    </source>
</evidence>
<proteinExistence type="predicted"/>
<gene>
    <name evidence="7" type="ORF">G4Z02_02815</name>
</gene>
<reference evidence="7 8" key="1">
    <citation type="submission" date="2020-02" db="EMBL/GenBank/DDBJ databases">
        <authorList>
            <person name="Zheng R.K."/>
            <person name="Sun C.M."/>
        </authorList>
    </citation>
    <scope>NUCLEOTIDE SEQUENCE [LARGE SCALE GENOMIC DNA]</scope>
    <source>
        <strain evidence="8">zrk13</strain>
    </source>
</reference>
<dbReference type="KEGG" id="xcl:G4Z02_02815"/>
<feature type="transmembrane region" description="Helical" evidence="6">
    <location>
        <begin position="72"/>
        <end position="94"/>
    </location>
</feature>
<organism evidence="7 8">
    <name type="scientific">Candidatus Xianfuyuplasma coldseepsis</name>
    <dbReference type="NCBI Taxonomy" id="2782163"/>
    <lineage>
        <taxon>Bacteria</taxon>
        <taxon>Bacillati</taxon>
        <taxon>Mycoplasmatota</taxon>
        <taxon>Mollicutes</taxon>
        <taxon>Candidatus Izemoplasmatales</taxon>
        <taxon>Candidatus Izemoplasmataceae</taxon>
        <taxon>Candidatus Xianfuyuplasma</taxon>
    </lineage>
</organism>
<dbReference type="RefSeq" id="WP_258878346.1">
    <property type="nucleotide sequence ID" value="NZ_CP048914.1"/>
</dbReference>
<dbReference type="AlphaFoldDB" id="A0A7L7KPX2"/>